<dbReference type="InterPro" id="IPR001258">
    <property type="entry name" value="NHL_repeat"/>
</dbReference>
<reference evidence="4" key="1">
    <citation type="journal article" date="2015" name="Nature">
        <title>Complex archaea that bridge the gap between prokaryotes and eukaryotes.</title>
        <authorList>
            <person name="Spang A."/>
            <person name="Saw J.H."/>
            <person name="Jorgensen S.L."/>
            <person name="Zaremba-Niedzwiedzka K."/>
            <person name="Martijn J."/>
            <person name="Lind A.E."/>
            <person name="van Eijk R."/>
            <person name="Schleper C."/>
            <person name="Guy L."/>
            <person name="Ettema T.J."/>
        </authorList>
    </citation>
    <scope>NUCLEOTIDE SEQUENCE</scope>
</reference>
<dbReference type="AlphaFoldDB" id="A0A0F9R287"/>
<dbReference type="Pfam" id="PF01436">
    <property type="entry name" value="NHL"/>
    <property type="match status" value="1"/>
</dbReference>
<dbReference type="SUPFAM" id="SSF63829">
    <property type="entry name" value="Calcium-dependent phosphotriesterase"/>
    <property type="match status" value="1"/>
</dbReference>
<dbReference type="InterPro" id="IPR011042">
    <property type="entry name" value="6-blade_b-propeller_TolB-like"/>
</dbReference>
<dbReference type="GO" id="GO:0005576">
    <property type="term" value="C:extracellular region"/>
    <property type="evidence" value="ECO:0007669"/>
    <property type="project" value="TreeGrafter"/>
</dbReference>
<evidence type="ECO:0008006" key="5">
    <source>
        <dbReference type="Google" id="ProtNLM"/>
    </source>
</evidence>
<evidence type="ECO:0000256" key="2">
    <source>
        <dbReference type="ARBA" id="ARBA00022737"/>
    </source>
</evidence>
<evidence type="ECO:0000256" key="1">
    <source>
        <dbReference type="ARBA" id="ARBA00022729"/>
    </source>
</evidence>
<keyword evidence="1" id="KW-0732">Signal</keyword>
<dbReference type="PANTHER" id="PTHR10680:SF14">
    <property type="entry name" value="PEPTIDYL-GLYCINE ALPHA-AMIDATING MONOOXYGENASE"/>
    <property type="match status" value="1"/>
</dbReference>
<keyword evidence="2" id="KW-0677">Repeat</keyword>
<keyword evidence="3" id="KW-0325">Glycoprotein</keyword>
<protein>
    <recommendedName>
        <fullName evidence="5">SMP-30/Gluconolactonase/LRE-like region domain-containing protein</fullName>
    </recommendedName>
</protein>
<dbReference type="PANTHER" id="PTHR10680">
    <property type="entry name" value="PEPTIDYL-GLYCINE ALPHA-AMIDATING MONOOXYGENASE"/>
    <property type="match status" value="1"/>
</dbReference>
<dbReference type="CDD" id="cd14958">
    <property type="entry name" value="NHL_PAL_like"/>
    <property type="match status" value="1"/>
</dbReference>
<name>A0A0F9R287_9ZZZZ</name>
<dbReference type="EMBL" id="LAZR01001200">
    <property type="protein sequence ID" value="KKN48839.1"/>
    <property type="molecule type" value="Genomic_DNA"/>
</dbReference>
<comment type="caution">
    <text evidence="4">The sequence shown here is derived from an EMBL/GenBank/DDBJ whole genome shotgun (WGS) entry which is preliminary data.</text>
</comment>
<evidence type="ECO:0000256" key="3">
    <source>
        <dbReference type="ARBA" id="ARBA00023180"/>
    </source>
</evidence>
<proteinExistence type="predicted"/>
<dbReference type="Gene3D" id="2.120.10.30">
    <property type="entry name" value="TolB, C-terminal domain"/>
    <property type="match status" value="1"/>
</dbReference>
<dbReference type="PROSITE" id="PS51125">
    <property type="entry name" value="NHL"/>
    <property type="match status" value="2"/>
</dbReference>
<accession>A0A0F9R287</accession>
<organism evidence="4">
    <name type="scientific">marine sediment metagenome</name>
    <dbReference type="NCBI Taxonomy" id="412755"/>
    <lineage>
        <taxon>unclassified sequences</taxon>
        <taxon>metagenomes</taxon>
        <taxon>ecological metagenomes</taxon>
    </lineage>
</organism>
<sequence>MSNNNTSRIKPFYRNPIKSAALTLTAAFGAMAMTAWAQTADYSNPDMAPVNDLPNPYTTVEGYLKMPAGRSWGSTSAVHIDIDGTSVWVAERCSANVGACVSNSDLDPVMKFDADGNMVTSFGAGMITWPHGIEVDDGGNVWVTDARDNRGDGVADSEVYGHQVHKFSPDGHHLMTLGMPGGARDPGYLFQPNDVLVAPDGHIFVAEGHSNAEGSTARILKFSPSGDLVMTWGSYGTGPDEFMQPHALALDSQGRLFISDRSNDRIQIYTQDGELLDTWYQFSRNSGLFIDENDVLYAADSESGSVNPAHGDWLRGIRIGSARTGEVHAFIPDPQPDCRGTCTAEGVTVDRNGVIYGAEVGPVGGIKRYVRQ</sequence>
<evidence type="ECO:0000313" key="4">
    <source>
        <dbReference type="EMBL" id="KKN48839.1"/>
    </source>
</evidence>
<gene>
    <name evidence="4" type="ORF">LCGC14_0648770</name>
</gene>